<dbReference type="InterPro" id="IPR023393">
    <property type="entry name" value="START-like_dom_sf"/>
</dbReference>
<reference evidence="1 2" key="1">
    <citation type="journal article" date="2009" name="Genome Biol.">
        <title>Community-wide analysis of microbial genome sequence signatures.</title>
        <authorList>
            <person name="Dick G.J."/>
            <person name="Andersson A.F."/>
            <person name="Baker B.J."/>
            <person name="Simmons S.L."/>
            <person name="Thomas B.C."/>
            <person name="Yelton A.P."/>
            <person name="Banfield J.F."/>
        </authorList>
    </citation>
    <scope>NUCLEOTIDE SEQUENCE [LARGE SCALE GENOMIC DNA]</scope>
    <source>
        <strain evidence="1">ARMAN-2</strain>
    </source>
</reference>
<dbReference type="Gene3D" id="3.30.530.20">
    <property type="match status" value="1"/>
</dbReference>
<reference evidence="1 2" key="2">
    <citation type="journal article" date="2010" name="Proc. Natl. Acad. Sci. U.S.A.">
        <title>Enigmatic, ultrasmall, uncultivated Archaea.</title>
        <authorList>
            <person name="Baker B.J."/>
            <person name="Comolli L.R."/>
            <person name="Dick G.J."/>
            <person name="Hauser L.J."/>
            <person name="Hyatt D."/>
            <person name="Dill B.D."/>
            <person name="Land M.L."/>
            <person name="Verberkmoes N.C."/>
            <person name="Hettich R.L."/>
            <person name="Banfield J.F."/>
        </authorList>
    </citation>
    <scope>NUCLEOTIDE SEQUENCE [LARGE SCALE GENOMIC DNA]</scope>
    <source>
        <strain evidence="1">ARMAN-2</strain>
    </source>
</reference>
<organism evidence="1 2">
    <name type="scientific">Candidatus Micrarchaeum acidiphilum ARMAN-2</name>
    <dbReference type="NCBI Taxonomy" id="425595"/>
    <lineage>
        <taxon>Archaea</taxon>
        <taxon>Candidatus Micrarchaeota</taxon>
        <taxon>Candidatus Micrarchaeia</taxon>
        <taxon>Candidatus Micrarchaeales</taxon>
        <taxon>Candidatus Micrarchaeaceae</taxon>
        <taxon>Candidatus Micrarchaeum</taxon>
    </lineage>
</organism>
<sequence length="146" mass="15730">MIRMEFKGSAEVNAAPKEIFEILTVPDKLVKYIPGVKKYSYDENGINMDVPVGFSFIKGTFKVKLKTLSSKAPSYVELKGSGAGSGSSLDFLTKFSIDPSGRGSKVSWDASVNVGGIAATFGGPMIKNAADKFINQIVEDLKKKLQ</sequence>
<dbReference type="Pfam" id="PF06240">
    <property type="entry name" value="COXG"/>
    <property type="match status" value="1"/>
</dbReference>
<dbReference type="AlphaFoldDB" id="C7DH63"/>
<keyword evidence="2" id="KW-1185">Reference proteome</keyword>
<evidence type="ECO:0000313" key="1">
    <source>
        <dbReference type="EMBL" id="EET89965.1"/>
    </source>
</evidence>
<dbReference type="PANTHER" id="PTHR38588">
    <property type="entry name" value="BLL0334 PROTEIN"/>
    <property type="match status" value="1"/>
</dbReference>
<dbReference type="EMBL" id="GG697240">
    <property type="protein sequence ID" value="EET89965.1"/>
    <property type="molecule type" value="Genomic_DNA"/>
</dbReference>
<dbReference type="Proteomes" id="UP000332487">
    <property type="component" value="Unassembled WGS sequence"/>
</dbReference>
<dbReference type="InterPro" id="IPR010419">
    <property type="entry name" value="CO_DH_gsu"/>
</dbReference>
<dbReference type="SUPFAM" id="SSF55961">
    <property type="entry name" value="Bet v1-like"/>
    <property type="match status" value="1"/>
</dbReference>
<protein>
    <submittedName>
        <fullName evidence="1">Carbon monoxide dehydrogenase subunit G</fullName>
    </submittedName>
</protein>
<accession>C7DH63</accession>
<dbReference type="PANTHER" id="PTHR38588:SF1">
    <property type="entry name" value="BLL0334 PROTEIN"/>
    <property type="match status" value="1"/>
</dbReference>
<proteinExistence type="predicted"/>
<evidence type="ECO:0000313" key="2">
    <source>
        <dbReference type="Proteomes" id="UP000332487"/>
    </source>
</evidence>
<gene>
    <name evidence="1" type="ORF">UNLARM2_0409</name>
</gene>
<name>C7DH63_MICA2</name>